<evidence type="ECO:0000313" key="5">
    <source>
        <dbReference type="Proteomes" id="UP000002729"/>
    </source>
</evidence>
<feature type="compositionally biased region" description="Pro residues" evidence="1">
    <location>
        <begin position="339"/>
        <end position="348"/>
    </location>
</feature>
<dbReference type="InParanoid" id="F0Y4Z7"/>
<feature type="compositionally biased region" description="Low complexity" evidence="1">
    <location>
        <begin position="291"/>
        <end position="320"/>
    </location>
</feature>
<feature type="transmembrane region" description="Helical" evidence="2">
    <location>
        <begin position="168"/>
        <end position="199"/>
    </location>
</feature>
<evidence type="ECO:0000256" key="2">
    <source>
        <dbReference type="SAM" id="Phobius"/>
    </source>
</evidence>
<evidence type="ECO:0000256" key="1">
    <source>
        <dbReference type="SAM" id="MobiDB-lite"/>
    </source>
</evidence>
<feature type="chain" id="PRO_5003260721" description="Protein-S-isoprenylcysteine O-methyltransferase" evidence="3">
    <location>
        <begin position="19"/>
        <end position="428"/>
    </location>
</feature>
<protein>
    <recommendedName>
        <fullName evidence="6">Protein-S-isoprenylcysteine O-methyltransferase</fullName>
    </recommendedName>
</protein>
<feature type="transmembrane region" description="Helical" evidence="2">
    <location>
        <begin position="118"/>
        <end position="136"/>
    </location>
</feature>
<dbReference type="Gene3D" id="1.20.120.1630">
    <property type="match status" value="1"/>
</dbReference>
<feature type="signal peptide" evidence="3">
    <location>
        <begin position="1"/>
        <end position="18"/>
    </location>
</feature>
<evidence type="ECO:0000256" key="3">
    <source>
        <dbReference type="SAM" id="SignalP"/>
    </source>
</evidence>
<dbReference type="EMBL" id="GL833125">
    <property type="protein sequence ID" value="EGB09403.1"/>
    <property type="molecule type" value="Genomic_DNA"/>
</dbReference>
<sequence length="428" mass="44216">MTKMRLLPLVSAVACVRGFLPPTARCAPPALRADANDYERVQQKEEADMLADWEARQARRDGGARAADVASSFAENVRANVAGGSTAPSLLFVAGQAVLLLCLAAGGVPLVGGPIQAVAGPGLVVAGAGFIGAGLLELGPANLTPFATPVAGNELKTNGVFALSRHPIYAGLVVASAGFSVATVSFQRALVTGMLFLLLDSKSEYEEKKLREVMAELNTEFFDDSAPAVGPGGLVNLSRVSRDLSKGQSTKDEALRALPPPPPPPQKKRSDLYGPGVGARGPGSARDADDAAAAARDAPAAPAAPAATPAKKMPAAAPKTPQERALRDALEAEDLRAAPPSPARPPPRTRATRSERRAASLVVPDVDGLRRRLDPDRAGPGPPLRARDFGAAVVCARAAGGLEDRGDLYLGVFGTWFACRDAGVAKLD</sequence>
<proteinExistence type="predicted"/>
<dbReference type="GO" id="GO:0006656">
    <property type="term" value="P:phosphatidylcholine biosynthetic process"/>
    <property type="evidence" value="ECO:0007669"/>
    <property type="project" value="UniProtKB-UniPathway"/>
</dbReference>
<keyword evidence="5" id="KW-1185">Reference proteome</keyword>
<dbReference type="UniPathway" id="UPA00753"/>
<keyword evidence="2" id="KW-0472">Membrane</keyword>
<evidence type="ECO:0008006" key="6">
    <source>
        <dbReference type="Google" id="ProtNLM"/>
    </source>
</evidence>
<feature type="compositionally biased region" description="Basic and acidic residues" evidence="1">
    <location>
        <begin position="242"/>
        <end position="255"/>
    </location>
</feature>
<dbReference type="OrthoDB" id="206739at2759"/>
<reference evidence="4 5" key="1">
    <citation type="journal article" date="2011" name="Proc. Natl. Acad. Sci. U.S.A.">
        <title>Niche of harmful alga Aureococcus anophagefferens revealed through ecogenomics.</title>
        <authorList>
            <person name="Gobler C.J."/>
            <person name="Berry D.L."/>
            <person name="Dyhrman S.T."/>
            <person name="Wilhelm S.W."/>
            <person name="Salamov A."/>
            <person name="Lobanov A.V."/>
            <person name="Zhang Y."/>
            <person name="Collier J.L."/>
            <person name="Wurch L.L."/>
            <person name="Kustka A.B."/>
            <person name="Dill B.D."/>
            <person name="Shah M."/>
            <person name="VerBerkmoes N.C."/>
            <person name="Kuo A."/>
            <person name="Terry A."/>
            <person name="Pangilinan J."/>
            <person name="Lindquist E.A."/>
            <person name="Lucas S."/>
            <person name="Paulsen I.T."/>
            <person name="Hattenrath-Lehmann T.K."/>
            <person name="Talmage S.C."/>
            <person name="Walker E.A."/>
            <person name="Koch F."/>
            <person name="Burson A.M."/>
            <person name="Marcoval M.A."/>
            <person name="Tang Y.Z."/>
            <person name="Lecleir G.R."/>
            <person name="Coyne K.J."/>
            <person name="Berg G.M."/>
            <person name="Bertrand E.M."/>
            <person name="Saito M.A."/>
            <person name="Gladyshev V.N."/>
            <person name="Grigoriev I.V."/>
        </authorList>
    </citation>
    <scope>NUCLEOTIDE SEQUENCE [LARGE SCALE GENOMIC DNA]</scope>
    <source>
        <strain evidence="5">CCMP 1984</strain>
    </source>
</reference>
<feature type="compositionally biased region" description="Basic and acidic residues" evidence="1">
    <location>
        <begin position="321"/>
        <end position="336"/>
    </location>
</feature>
<keyword evidence="3" id="KW-0732">Signal</keyword>
<feature type="region of interest" description="Disordered" evidence="1">
    <location>
        <begin position="242"/>
        <end position="359"/>
    </location>
</feature>
<dbReference type="Proteomes" id="UP000002729">
    <property type="component" value="Unassembled WGS sequence"/>
</dbReference>
<gene>
    <name evidence="4" type="ORF">AURANDRAFT_71282</name>
</gene>
<dbReference type="AlphaFoldDB" id="F0Y4Z7"/>
<keyword evidence="2" id="KW-1133">Transmembrane helix</keyword>
<dbReference type="KEGG" id="aaf:AURANDRAFT_71282"/>
<feature type="transmembrane region" description="Helical" evidence="2">
    <location>
        <begin position="90"/>
        <end position="111"/>
    </location>
</feature>
<dbReference type="RefSeq" id="XP_009035477.1">
    <property type="nucleotide sequence ID" value="XM_009037229.1"/>
</dbReference>
<accession>F0Y4Z7</accession>
<keyword evidence="2" id="KW-0812">Transmembrane</keyword>
<name>F0Y4Z7_AURAN</name>
<evidence type="ECO:0000313" key="4">
    <source>
        <dbReference type="EMBL" id="EGB09403.1"/>
    </source>
</evidence>
<dbReference type="GeneID" id="20228148"/>
<organism evidence="5">
    <name type="scientific">Aureococcus anophagefferens</name>
    <name type="common">Harmful bloom alga</name>
    <dbReference type="NCBI Taxonomy" id="44056"/>
    <lineage>
        <taxon>Eukaryota</taxon>
        <taxon>Sar</taxon>
        <taxon>Stramenopiles</taxon>
        <taxon>Ochrophyta</taxon>
        <taxon>Pelagophyceae</taxon>
        <taxon>Pelagomonadales</taxon>
        <taxon>Pelagomonadaceae</taxon>
        <taxon>Aureococcus</taxon>
    </lineage>
</organism>